<gene>
    <name evidence="4" type="ORF">F7725_005151</name>
</gene>
<dbReference type="EMBL" id="JAAKFY010000009">
    <property type="protein sequence ID" value="KAF3851796.1"/>
    <property type="molecule type" value="Genomic_DNA"/>
</dbReference>
<sequence>MPAKPISLLEAVISGEDQARVEQSGEDKRENEDTGELDDPYSTDPGLWGNNMDEQGVSAALQAVELDLCNAVDLVRSLREYVAGLRDQFDNFETAAKNMSPTVSEEYRADTQRKRKRKSQADDSSEPECELSGRSRFRTSVFIRVIDRLVSELDRRYQSYNDVCENFGFLNRFHSISPQDLRSAARSLQQKYSSDLEEEFVEEAVHFRELVIPFAIDESESTFSDTFCFYKGYSIPGRARTVQDVLQHIDTLPLVDSPEVFGLHPNADITYQTNLANETLRTIISTTKGLRGRGRETREASVQRLAAEMLEKLPPDYVQHEVNGQLKKMGPLQPMNIFLRQEVERMQHVIGLVRSTLPTSNWPSTVN</sequence>
<protein>
    <submittedName>
        <fullName evidence="4">Uncharacterized protein</fullName>
    </submittedName>
</protein>
<evidence type="ECO:0000256" key="1">
    <source>
        <dbReference type="SAM" id="MobiDB-lite"/>
    </source>
</evidence>
<dbReference type="Pfam" id="PF18198">
    <property type="entry name" value="AAA_lid_11"/>
    <property type="match status" value="1"/>
</dbReference>
<dbReference type="PANTHER" id="PTHR46961">
    <property type="entry name" value="DYNEIN HEAVY CHAIN 1, AXONEMAL-LIKE PROTEIN"/>
    <property type="match status" value="1"/>
</dbReference>
<feature type="region of interest" description="Disordered" evidence="1">
    <location>
        <begin position="97"/>
        <end position="131"/>
    </location>
</feature>
<accession>A0A7J5YQK2</accession>
<dbReference type="AlphaFoldDB" id="A0A7J5YQK2"/>
<dbReference type="OrthoDB" id="8953302at2759"/>
<reference evidence="4 5" key="1">
    <citation type="submission" date="2020-03" db="EMBL/GenBank/DDBJ databases">
        <title>Dissostichus mawsoni Genome sequencing and assembly.</title>
        <authorList>
            <person name="Park H."/>
        </authorList>
    </citation>
    <scope>NUCLEOTIDE SEQUENCE [LARGE SCALE GENOMIC DNA]</scope>
    <source>
        <strain evidence="4">DM0001</strain>
        <tissue evidence="4">Muscle</tissue>
    </source>
</reference>
<name>A0A7J5YQK2_DISMA</name>
<dbReference type="GO" id="GO:0030286">
    <property type="term" value="C:dynein complex"/>
    <property type="evidence" value="ECO:0007669"/>
    <property type="project" value="InterPro"/>
</dbReference>
<keyword evidence="5" id="KW-1185">Reference proteome</keyword>
<feature type="region of interest" description="Disordered" evidence="1">
    <location>
        <begin position="12"/>
        <end position="53"/>
    </location>
</feature>
<dbReference type="InterPro" id="IPR041228">
    <property type="entry name" value="Dynein_C"/>
</dbReference>
<evidence type="ECO:0000259" key="3">
    <source>
        <dbReference type="Pfam" id="PF18199"/>
    </source>
</evidence>
<dbReference type="GO" id="GO:0045505">
    <property type="term" value="F:dynein intermediate chain binding"/>
    <property type="evidence" value="ECO:0007669"/>
    <property type="project" value="InterPro"/>
</dbReference>
<dbReference type="InterPro" id="IPR041658">
    <property type="entry name" value="AAA_lid_11"/>
</dbReference>
<dbReference type="GO" id="GO:0007018">
    <property type="term" value="P:microtubule-based movement"/>
    <property type="evidence" value="ECO:0007669"/>
    <property type="project" value="InterPro"/>
</dbReference>
<organism evidence="4 5">
    <name type="scientific">Dissostichus mawsoni</name>
    <name type="common">Antarctic cod</name>
    <dbReference type="NCBI Taxonomy" id="36200"/>
    <lineage>
        <taxon>Eukaryota</taxon>
        <taxon>Metazoa</taxon>
        <taxon>Chordata</taxon>
        <taxon>Craniata</taxon>
        <taxon>Vertebrata</taxon>
        <taxon>Euteleostomi</taxon>
        <taxon>Actinopterygii</taxon>
        <taxon>Neopterygii</taxon>
        <taxon>Teleostei</taxon>
        <taxon>Neoteleostei</taxon>
        <taxon>Acanthomorphata</taxon>
        <taxon>Eupercaria</taxon>
        <taxon>Perciformes</taxon>
        <taxon>Notothenioidei</taxon>
        <taxon>Nototheniidae</taxon>
        <taxon>Dissostichus</taxon>
    </lineage>
</organism>
<evidence type="ECO:0000313" key="4">
    <source>
        <dbReference type="EMBL" id="KAF3851796.1"/>
    </source>
</evidence>
<feature type="domain" description="Dynein heavy chain AAA lid" evidence="2">
    <location>
        <begin position="220"/>
        <end position="267"/>
    </location>
</feature>
<evidence type="ECO:0000313" key="5">
    <source>
        <dbReference type="Proteomes" id="UP000518266"/>
    </source>
</evidence>
<dbReference type="Proteomes" id="UP000518266">
    <property type="component" value="Unassembled WGS sequence"/>
</dbReference>
<dbReference type="Pfam" id="PF18199">
    <property type="entry name" value="Dynein_C"/>
    <property type="match status" value="1"/>
</dbReference>
<evidence type="ECO:0000259" key="2">
    <source>
        <dbReference type="Pfam" id="PF18198"/>
    </source>
</evidence>
<dbReference type="InterPro" id="IPR026983">
    <property type="entry name" value="DHC"/>
</dbReference>
<comment type="caution">
    <text evidence="4">The sequence shown here is derived from an EMBL/GenBank/DDBJ whole genome shotgun (WGS) entry which is preliminary data.</text>
</comment>
<feature type="domain" description="Dynein heavy chain C-terminal" evidence="3">
    <location>
        <begin position="274"/>
        <end position="357"/>
    </location>
</feature>
<feature type="compositionally biased region" description="Basic and acidic residues" evidence="1">
    <location>
        <begin position="17"/>
        <end position="32"/>
    </location>
</feature>
<proteinExistence type="predicted"/>
<dbReference type="PANTHER" id="PTHR46961:SF19">
    <property type="entry name" value="DYNEIN HEAVY CHAIN 5, AXONEMAL"/>
    <property type="match status" value="1"/>
</dbReference>
<dbReference type="GO" id="GO:0051959">
    <property type="term" value="F:dynein light intermediate chain binding"/>
    <property type="evidence" value="ECO:0007669"/>
    <property type="project" value="InterPro"/>
</dbReference>
<dbReference type="Gene3D" id="1.20.1270.280">
    <property type="match status" value="1"/>
</dbReference>